<organism evidence="1 2">
    <name type="scientific">Rhododendron molle</name>
    <name type="common">Chinese azalea</name>
    <name type="synonym">Azalea mollis</name>
    <dbReference type="NCBI Taxonomy" id="49168"/>
    <lineage>
        <taxon>Eukaryota</taxon>
        <taxon>Viridiplantae</taxon>
        <taxon>Streptophyta</taxon>
        <taxon>Embryophyta</taxon>
        <taxon>Tracheophyta</taxon>
        <taxon>Spermatophyta</taxon>
        <taxon>Magnoliopsida</taxon>
        <taxon>eudicotyledons</taxon>
        <taxon>Gunneridae</taxon>
        <taxon>Pentapetalae</taxon>
        <taxon>asterids</taxon>
        <taxon>Ericales</taxon>
        <taxon>Ericaceae</taxon>
        <taxon>Ericoideae</taxon>
        <taxon>Rhodoreae</taxon>
        <taxon>Rhododendron</taxon>
    </lineage>
</organism>
<dbReference type="Proteomes" id="UP001062846">
    <property type="component" value="Chromosome 3"/>
</dbReference>
<evidence type="ECO:0000313" key="2">
    <source>
        <dbReference type="Proteomes" id="UP001062846"/>
    </source>
</evidence>
<comment type="caution">
    <text evidence="1">The sequence shown here is derived from an EMBL/GenBank/DDBJ whole genome shotgun (WGS) entry which is preliminary data.</text>
</comment>
<keyword evidence="2" id="KW-1185">Reference proteome</keyword>
<proteinExistence type="predicted"/>
<evidence type="ECO:0000313" key="1">
    <source>
        <dbReference type="EMBL" id="KAI8562513.1"/>
    </source>
</evidence>
<sequence length="340" mass="37842">MFCRMNVGWNMIAGGNLKTVLPAMRCHPPGLVTALYLQQIDRWHAELLAIVLLMILCTSAHSQIMDIDVTVAKDGSGNFSKVQEAINHASNFSPRRYKIQIREGIYNENITVPEHKINLMLVGDGMDKTTISGNRSTAGGTPMYQTVTADATSKGIKIPFTRRESQFFRDCEIYGTVDFIFGDSSAVFQNCIIYALNPLVLQKNTITAQKREDPKENSGIIIHNCTIMASPELCQQGSKFKTFLGRPWGNFSRTIIMQSFLDNLIGPSGWLEWGGKGHSVDKVDFAEYENRGPGASTVGRVKWARVINSSGEATKFTVRNFIDGNTWIPSIGIPYFLDLM</sequence>
<name>A0ACC0PCM7_RHOML</name>
<reference evidence="1" key="1">
    <citation type="submission" date="2022-02" db="EMBL/GenBank/DDBJ databases">
        <title>Plant Genome Project.</title>
        <authorList>
            <person name="Zhang R.-G."/>
        </authorList>
    </citation>
    <scope>NUCLEOTIDE SEQUENCE</scope>
    <source>
        <strain evidence="1">AT1</strain>
    </source>
</reference>
<protein>
    <submittedName>
        <fullName evidence="1">Uncharacterized protein</fullName>
    </submittedName>
</protein>
<accession>A0ACC0PCM7</accession>
<gene>
    <name evidence="1" type="ORF">RHMOL_Rhmol03G0042000</name>
</gene>
<dbReference type="EMBL" id="CM046390">
    <property type="protein sequence ID" value="KAI8562513.1"/>
    <property type="molecule type" value="Genomic_DNA"/>
</dbReference>